<feature type="domain" description="D-isomer specific 2-hydroxyacid dehydrogenase catalytic" evidence="5">
    <location>
        <begin position="17"/>
        <end position="300"/>
    </location>
</feature>
<dbReference type="FunFam" id="3.40.50.720:FF:000363">
    <property type="entry name" value="D-isomer specific 2-hydroxyacid dehydrogenase"/>
    <property type="match status" value="1"/>
</dbReference>
<dbReference type="PROSITE" id="PS00671">
    <property type="entry name" value="D_2_HYDROXYACID_DH_3"/>
    <property type="match status" value="1"/>
</dbReference>
<evidence type="ECO:0000259" key="6">
    <source>
        <dbReference type="Pfam" id="PF02826"/>
    </source>
</evidence>
<sequence>MIVFSAKVADKHQEKLIKTFPEQQFIFGETDAEVERHLEKAEVYVTYGNDVTKELLEKAPNVKWIACLSAGVDGFPFERLKEKGILLTNARGIHKTQMAEYAIAMLLQVYRNSKTIIENERHSKWDKGVRVQEITGKTLLILGTGAIGGETARLAKAFQMNVIGISRSGKAAEHFDEVYNTAELLHILPKADLIVSVLPSTEETKQLLTYEHFKAMKESAVFLNMGRGDVLVEEDLLRAIRNEEIGHAVLDVFKEEPLPKEHGFWKEENITITPHISGLSPEYVKRALDIFHKNLTVYVSNKGEYINKIDLTRGY</sequence>
<dbReference type="InterPro" id="IPR029753">
    <property type="entry name" value="D-isomer_DH_CS"/>
</dbReference>
<dbReference type="InterPro" id="IPR036291">
    <property type="entry name" value="NAD(P)-bd_dom_sf"/>
</dbReference>
<proteinExistence type="inferred from homology"/>
<dbReference type="InterPro" id="IPR006139">
    <property type="entry name" value="D-isomer_2_OHA_DH_cat_dom"/>
</dbReference>
<dbReference type="CDD" id="cd05300">
    <property type="entry name" value="2-Hacid_dh_1"/>
    <property type="match status" value="1"/>
</dbReference>
<comment type="similarity">
    <text evidence="1 4">Belongs to the D-isomer specific 2-hydroxyacid dehydrogenase family.</text>
</comment>
<keyword evidence="3" id="KW-0520">NAD</keyword>
<keyword evidence="2 4" id="KW-0560">Oxidoreductase</keyword>
<dbReference type="SUPFAM" id="SSF52283">
    <property type="entry name" value="Formate/glycerate dehydrogenase catalytic domain-like"/>
    <property type="match status" value="1"/>
</dbReference>
<name>A0A918D0F6_9BACI</name>
<dbReference type="Pfam" id="PF00389">
    <property type="entry name" value="2-Hacid_dh"/>
    <property type="match status" value="1"/>
</dbReference>
<dbReference type="RefSeq" id="WP_188856349.1">
    <property type="nucleotide sequence ID" value="NZ_BMOS01000006.1"/>
</dbReference>
<evidence type="ECO:0000256" key="2">
    <source>
        <dbReference type="ARBA" id="ARBA00023002"/>
    </source>
</evidence>
<feature type="domain" description="D-isomer specific 2-hydroxyacid dehydrogenase NAD-binding" evidence="6">
    <location>
        <begin position="103"/>
        <end position="277"/>
    </location>
</feature>
<dbReference type="EMBL" id="BMOS01000006">
    <property type="protein sequence ID" value="GGN53871.1"/>
    <property type="molecule type" value="Genomic_DNA"/>
</dbReference>
<dbReference type="GO" id="GO:0051287">
    <property type="term" value="F:NAD binding"/>
    <property type="evidence" value="ECO:0007669"/>
    <property type="project" value="InterPro"/>
</dbReference>
<protein>
    <submittedName>
        <fullName evidence="7">2-hydroxyacid dehydrogenase</fullName>
    </submittedName>
</protein>
<dbReference type="GO" id="GO:0016616">
    <property type="term" value="F:oxidoreductase activity, acting on the CH-OH group of donors, NAD or NADP as acceptor"/>
    <property type="evidence" value="ECO:0007669"/>
    <property type="project" value="InterPro"/>
</dbReference>
<accession>A0A918D0F6</accession>
<dbReference type="Pfam" id="PF02826">
    <property type="entry name" value="2-Hacid_dh_C"/>
    <property type="match status" value="1"/>
</dbReference>
<keyword evidence="8" id="KW-1185">Reference proteome</keyword>
<reference evidence="7" key="1">
    <citation type="journal article" date="2014" name="Int. J. Syst. Evol. Microbiol.">
        <title>Complete genome sequence of Corynebacterium casei LMG S-19264T (=DSM 44701T), isolated from a smear-ripened cheese.</title>
        <authorList>
            <consortium name="US DOE Joint Genome Institute (JGI-PGF)"/>
            <person name="Walter F."/>
            <person name="Albersmeier A."/>
            <person name="Kalinowski J."/>
            <person name="Ruckert C."/>
        </authorList>
    </citation>
    <scope>NUCLEOTIDE SEQUENCE</scope>
    <source>
        <strain evidence="7">JCM 17251</strain>
    </source>
</reference>
<dbReference type="PANTHER" id="PTHR43333">
    <property type="entry name" value="2-HACID_DH_C DOMAIN-CONTAINING PROTEIN"/>
    <property type="match status" value="1"/>
</dbReference>
<evidence type="ECO:0000256" key="1">
    <source>
        <dbReference type="ARBA" id="ARBA00005854"/>
    </source>
</evidence>
<gene>
    <name evidence="7" type="ORF">GCM10007971_10830</name>
</gene>
<evidence type="ECO:0000313" key="8">
    <source>
        <dbReference type="Proteomes" id="UP000624041"/>
    </source>
</evidence>
<comment type="caution">
    <text evidence="7">The sequence shown here is derived from an EMBL/GenBank/DDBJ whole genome shotgun (WGS) entry which is preliminary data.</text>
</comment>
<evidence type="ECO:0000259" key="5">
    <source>
        <dbReference type="Pfam" id="PF00389"/>
    </source>
</evidence>
<dbReference type="Gene3D" id="3.40.50.720">
    <property type="entry name" value="NAD(P)-binding Rossmann-like Domain"/>
    <property type="match status" value="2"/>
</dbReference>
<organism evidence="7 8">
    <name type="scientific">Oceanobacillus indicireducens</name>
    <dbReference type="NCBI Taxonomy" id="1004261"/>
    <lineage>
        <taxon>Bacteria</taxon>
        <taxon>Bacillati</taxon>
        <taxon>Bacillota</taxon>
        <taxon>Bacilli</taxon>
        <taxon>Bacillales</taxon>
        <taxon>Bacillaceae</taxon>
        <taxon>Oceanobacillus</taxon>
    </lineage>
</organism>
<dbReference type="AlphaFoldDB" id="A0A918D0F6"/>
<evidence type="ECO:0000313" key="7">
    <source>
        <dbReference type="EMBL" id="GGN53871.1"/>
    </source>
</evidence>
<evidence type="ECO:0000256" key="3">
    <source>
        <dbReference type="ARBA" id="ARBA00023027"/>
    </source>
</evidence>
<reference evidence="7" key="2">
    <citation type="submission" date="2020-09" db="EMBL/GenBank/DDBJ databases">
        <authorList>
            <person name="Sun Q."/>
            <person name="Ohkuma M."/>
        </authorList>
    </citation>
    <scope>NUCLEOTIDE SEQUENCE</scope>
    <source>
        <strain evidence="7">JCM 17251</strain>
    </source>
</reference>
<dbReference type="InterPro" id="IPR006140">
    <property type="entry name" value="D-isomer_DH_NAD-bd"/>
</dbReference>
<dbReference type="Proteomes" id="UP000624041">
    <property type="component" value="Unassembled WGS sequence"/>
</dbReference>
<dbReference type="SUPFAM" id="SSF51735">
    <property type="entry name" value="NAD(P)-binding Rossmann-fold domains"/>
    <property type="match status" value="1"/>
</dbReference>
<dbReference type="PANTHER" id="PTHR43333:SF1">
    <property type="entry name" value="D-ISOMER SPECIFIC 2-HYDROXYACID DEHYDROGENASE NAD-BINDING DOMAIN-CONTAINING PROTEIN"/>
    <property type="match status" value="1"/>
</dbReference>
<evidence type="ECO:0000256" key="4">
    <source>
        <dbReference type="RuleBase" id="RU003719"/>
    </source>
</evidence>